<proteinExistence type="predicted"/>
<dbReference type="EMBL" id="QFXE01000018">
    <property type="protein sequence ID" value="RDH83582.1"/>
    <property type="molecule type" value="Genomic_DNA"/>
</dbReference>
<dbReference type="InterPro" id="IPR014044">
    <property type="entry name" value="CAP_dom"/>
</dbReference>
<protein>
    <recommendedName>
        <fullName evidence="1">SCP domain-containing protein</fullName>
    </recommendedName>
</protein>
<dbReference type="Gene3D" id="3.40.33.10">
    <property type="entry name" value="CAP"/>
    <property type="match status" value="1"/>
</dbReference>
<dbReference type="AlphaFoldDB" id="A0A370DF99"/>
<accession>A0A370DF99</accession>
<evidence type="ECO:0000259" key="1">
    <source>
        <dbReference type="Pfam" id="PF00188"/>
    </source>
</evidence>
<evidence type="ECO:0000313" key="3">
    <source>
        <dbReference type="Proteomes" id="UP000254771"/>
    </source>
</evidence>
<sequence length="550" mass="62009">MVHSPVSAKKHGNLGLLTILLIWSQISLSDTGLEYLNQLRTQAGMVEFRKNNQLATAAGSHAYYLDINRNAKPPYLSISAHTEIKDNPGFSGIDPGKRAQNAGYAHELVKENATIGKHDVHSAIDNLMSAIYHRFTFLDFAADEIGMSLEGISQVFKLGRSDLQQLCTQPPAATLSSAPVNCLGTQLTQDYFTQLCNEIPPHAYFRKPWPEACPGGMLLNNDYMEQFCRQTPPQAIFSGTGRYYTICHGNKQIDAEWLDAFCSTPPAGANYDQSGKYYEICKPPVRVTAKWFRESCRSTPDWGRYTASGNYLQFCANPMKLREEYVEQLTRLRYEENPEIVLWPPKDAVNIPPAFYAEEPDPLPDYEVSGYPISIQVNPALTGTISLDAFTLHKITYQGLEKIKQVRLINSENDPNHRFTRRQFALFPLQRLDWNQSYLAIAKLRVNGTEHTLKWAFTTQDPGGALIYLDQSQNVIRITPGVNYALYWPPTVDFPTLPAQVKATHHPKIRVDLNRIDLNTLRVRIQGETCAPVTLQFSSIYKIELLPTGC</sequence>
<feature type="domain" description="SCP" evidence="1">
    <location>
        <begin position="33"/>
        <end position="149"/>
    </location>
</feature>
<keyword evidence="3" id="KW-1185">Reference proteome</keyword>
<comment type="caution">
    <text evidence="2">The sequence shown here is derived from an EMBL/GenBank/DDBJ whole genome shotgun (WGS) entry which is preliminary data.</text>
</comment>
<evidence type="ECO:0000313" key="2">
    <source>
        <dbReference type="EMBL" id="RDH83582.1"/>
    </source>
</evidence>
<reference evidence="2 3" key="1">
    <citation type="journal article" date="2018" name="ISME J.">
        <title>Endosymbiont genomes yield clues of tubeworm success.</title>
        <authorList>
            <person name="Li Y."/>
            <person name="Liles M.R."/>
            <person name="Halanych K.M."/>
        </authorList>
    </citation>
    <scope>NUCLEOTIDE SEQUENCE [LARGE SCALE GENOMIC DNA]</scope>
    <source>
        <strain evidence="2">A1462</strain>
    </source>
</reference>
<dbReference type="Proteomes" id="UP000254771">
    <property type="component" value="Unassembled WGS sequence"/>
</dbReference>
<organism evidence="2 3">
    <name type="scientific">endosymbiont of Escarpia spicata</name>
    <dbReference type="NCBI Taxonomy" id="2200908"/>
    <lineage>
        <taxon>Bacteria</taxon>
        <taxon>Pseudomonadati</taxon>
        <taxon>Pseudomonadota</taxon>
        <taxon>Gammaproteobacteria</taxon>
        <taxon>sulfur-oxidizing symbionts</taxon>
    </lineage>
</organism>
<dbReference type="Pfam" id="PF00188">
    <property type="entry name" value="CAP"/>
    <property type="match status" value="1"/>
</dbReference>
<dbReference type="InterPro" id="IPR035940">
    <property type="entry name" value="CAP_sf"/>
</dbReference>
<dbReference type="CDD" id="cd05379">
    <property type="entry name" value="CAP_bacterial"/>
    <property type="match status" value="1"/>
</dbReference>
<gene>
    <name evidence="2" type="ORF">DIZ78_13785</name>
</gene>
<name>A0A370DF99_9GAMM</name>